<keyword evidence="1" id="KW-0472">Membrane</keyword>
<dbReference type="Proteomes" id="UP000095598">
    <property type="component" value="Unassembled WGS sequence"/>
</dbReference>
<dbReference type="AlphaFoldDB" id="A0A173QWK5"/>
<sequence length="268" mass="30473">MKTVKFSLNELMSEIDESFIEEVYFHDCNKILKKYSKQKIRQNVFCKTASKHKPLKFTYRTAIIVTVVSVFLCMPVYAAISHLLTSALIDDSNRHLIGTETNDRSYIILKDGVYTNEKGKVVDIEELAKSSSEFPESRIVKSSLMPNFIPSSIVEIPTDKSDEMYIIPEIILINNSLCVLTQDNGKGWELTDKDNIVISFDKYKSDITVSQDLIIGYVKDGIMYEGEVFDELSGKYSFSPDEKGEYFFYLLSGSSDYLSLKSGNLEVN</sequence>
<proteinExistence type="predicted"/>
<dbReference type="GeneID" id="92865396"/>
<dbReference type="RefSeq" id="WP_005333388.1">
    <property type="nucleotide sequence ID" value="NZ_CYXT01000001.1"/>
</dbReference>
<keyword evidence="1" id="KW-0812">Transmembrane</keyword>
<feature type="transmembrane region" description="Helical" evidence="1">
    <location>
        <begin position="57"/>
        <end position="80"/>
    </location>
</feature>
<reference evidence="2 3" key="1">
    <citation type="submission" date="2015-09" db="EMBL/GenBank/DDBJ databases">
        <authorList>
            <consortium name="Pathogen Informatics"/>
        </authorList>
    </citation>
    <scope>NUCLEOTIDE SEQUENCE [LARGE SCALE GENOMIC DNA]</scope>
    <source>
        <strain evidence="2 3">2789STDY5608868</strain>
    </source>
</reference>
<keyword evidence="1" id="KW-1133">Transmembrane helix</keyword>
<gene>
    <name evidence="2" type="ORF">ERS852425_00093</name>
</gene>
<name>A0A173QWK5_ANAHA</name>
<accession>A0A173QWK5</accession>
<protein>
    <submittedName>
        <fullName evidence="2">Uncharacterized protein</fullName>
    </submittedName>
</protein>
<organism evidence="2 3">
    <name type="scientific">Anaerostipes hadrus</name>
    <dbReference type="NCBI Taxonomy" id="649756"/>
    <lineage>
        <taxon>Bacteria</taxon>
        <taxon>Bacillati</taxon>
        <taxon>Bacillota</taxon>
        <taxon>Clostridia</taxon>
        <taxon>Lachnospirales</taxon>
        <taxon>Lachnospiraceae</taxon>
        <taxon>Anaerostipes</taxon>
    </lineage>
</organism>
<evidence type="ECO:0000256" key="1">
    <source>
        <dbReference type="SAM" id="Phobius"/>
    </source>
</evidence>
<dbReference type="EMBL" id="CYXT01000001">
    <property type="protein sequence ID" value="CUM69957.1"/>
    <property type="molecule type" value="Genomic_DNA"/>
</dbReference>
<evidence type="ECO:0000313" key="3">
    <source>
        <dbReference type="Proteomes" id="UP000095598"/>
    </source>
</evidence>
<evidence type="ECO:0000313" key="2">
    <source>
        <dbReference type="EMBL" id="CUM69957.1"/>
    </source>
</evidence>